<dbReference type="EMBL" id="MLFT02000004">
    <property type="protein sequence ID" value="PHT49856.1"/>
    <property type="molecule type" value="Genomic_DNA"/>
</dbReference>
<dbReference type="OrthoDB" id="1248924at2759"/>
<dbReference type="InterPro" id="IPR006564">
    <property type="entry name" value="Znf_PMZ"/>
</dbReference>
<dbReference type="SMART" id="SM00575">
    <property type="entry name" value="ZnF_PMZ"/>
    <property type="match status" value="1"/>
</dbReference>
<proteinExistence type="predicted"/>
<evidence type="ECO:0000259" key="1">
    <source>
        <dbReference type="SMART" id="SM00575"/>
    </source>
</evidence>
<evidence type="ECO:0000313" key="3">
    <source>
        <dbReference type="Proteomes" id="UP000224567"/>
    </source>
</evidence>
<accession>A0A2G2WX66</accession>
<keyword evidence="3" id="KW-1185">Reference proteome</keyword>
<dbReference type="GO" id="GO:0008270">
    <property type="term" value="F:zinc ion binding"/>
    <property type="evidence" value="ECO:0007669"/>
    <property type="project" value="InterPro"/>
</dbReference>
<dbReference type="Proteomes" id="UP000224567">
    <property type="component" value="Unassembled WGS sequence"/>
</dbReference>
<organism evidence="2 3">
    <name type="scientific">Capsicum baccatum</name>
    <name type="common">Peruvian pepper</name>
    <dbReference type="NCBI Taxonomy" id="33114"/>
    <lineage>
        <taxon>Eukaryota</taxon>
        <taxon>Viridiplantae</taxon>
        <taxon>Streptophyta</taxon>
        <taxon>Embryophyta</taxon>
        <taxon>Tracheophyta</taxon>
        <taxon>Spermatophyta</taxon>
        <taxon>Magnoliopsida</taxon>
        <taxon>eudicotyledons</taxon>
        <taxon>Gunneridae</taxon>
        <taxon>Pentapetalae</taxon>
        <taxon>asterids</taxon>
        <taxon>lamiids</taxon>
        <taxon>Solanales</taxon>
        <taxon>Solanaceae</taxon>
        <taxon>Solanoideae</taxon>
        <taxon>Capsiceae</taxon>
        <taxon>Capsicum</taxon>
    </lineage>
</organism>
<reference evidence="3" key="2">
    <citation type="journal article" date="2017" name="J. Anim. Genet.">
        <title>Multiple reference genome sequences of hot pepper reveal the massive evolution of plant disease resistance genes by retroduplication.</title>
        <authorList>
            <person name="Kim S."/>
            <person name="Park J."/>
            <person name="Yeom S.-I."/>
            <person name="Kim Y.-M."/>
            <person name="Seo E."/>
            <person name="Kim K.-T."/>
            <person name="Kim M.-S."/>
            <person name="Lee J.M."/>
            <person name="Cheong K."/>
            <person name="Shin H.-S."/>
            <person name="Kim S.-B."/>
            <person name="Han K."/>
            <person name="Lee J."/>
            <person name="Park M."/>
            <person name="Lee H.-A."/>
            <person name="Lee H.-Y."/>
            <person name="Lee Y."/>
            <person name="Oh S."/>
            <person name="Lee J.H."/>
            <person name="Choi E."/>
            <person name="Choi E."/>
            <person name="Lee S.E."/>
            <person name="Jeon J."/>
            <person name="Kim H."/>
            <person name="Choi G."/>
            <person name="Song H."/>
            <person name="Lee J."/>
            <person name="Lee S.-C."/>
            <person name="Kwon J.-K."/>
            <person name="Lee H.-Y."/>
            <person name="Koo N."/>
            <person name="Hong Y."/>
            <person name="Kim R.W."/>
            <person name="Kang W.-H."/>
            <person name="Huh J.H."/>
            <person name="Kang B.-C."/>
            <person name="Yang T.-J."/>
            <person name="Lee Y.-H."/>
            <person name="Bennetzen J.L."/>
            <person name="Choi D."/>
        </authorList>
    </citation>
    <scope>NUCLEOTIDE SEQUENCE [LARGE SCALE GENOMIC DNA]</scope>
    <source>
        <strain evidence="3">cv. PBC81</strain>
    </source>
</reference>
<reference evidence="2 3" key="1">
    <citation type="journal article" date="2017" name="Genome Biol.">
        <title>New reference genome sequences of hot pepper reveal the massive evolution of plant disease-resistance genes by retroduplication.</title>
        <authorList>
            <person name="Kim S."/>
            <person name="Park J."/>
            <person name="Yeom S.I."/>
            <person name="Kim Y.M."/>
            <person name="Seo E."/>
            <person name="Kim K.T."/>
            <person name="Kim M.S."/>
            <person name="Lee J.M."/>
            <person name="Cheong K."/>
            <person name="Shin H.S."/>
            <person name="Kim S.B."/>
            <person name="Han K."/>
            <person name="Lee J."/>
            <person name="Park M."/>
            <person name="Lee H.A."/>
            <person name="Lee H.Y."/>
            <person name="Lee Y."/>
            <person name="Oh S."/>
            <person name="Lee J.H."/>
            <person name="Choi E."/>
            <person name="Choi E."/>
            <person name="Lee S.E."/>
            <person name="Jeon J."/>
            <person name="Kim H."/>
            <person name="Choi G."/>
            <person name="Song H."/>
            <person name="Lee J."/>
            <person name="Lee S.C."/>
            <person name="Kwon J.K."/>
            <person name="Lee H.Y."/>
            <person name="Koo N."/>
            <person name="Hong Y."/>
            <person name="Kim R.W."/>
            <person name="Kang W.H."/>
            <person name="Huh J.H."/>
            <person name="Kang B.C."/>
            <person name="Yang T.J."/>
            <person name="Lee Y.H."/>
            <person name="Bennetzen J.L."/>
            <person name="Choi D."/>
        </authorList>
    </citation>
    <scope>NUCLEOTIDE SEQUENCE [LARGE SCALE GENOMIC DNA]</scope>
    <source>
        <strain evidence="3">cv. PBC81</strain>
    </source>
</reference>
<dbReference type="AlphaFoldDB" id="A0A2G2WX66"/>
<protein>
    <recommendedName>
        <fullName evidence="1">Zinc finger PMZ-type domain-containing protein</fullName>
    </recommendedName>
</protein>
<name>A0A2G2WX66_CAPBA</name>
<sequence length="195" mass="22771">MHHGASSLRSLWPLSWMNQSSYTLEEFNEYFNALTERCPSAAACLEHKFRFEKRSQAHFPDYRFNVMTLNIPESLKSMLRDEREYLVVTMFNSIAHRSGEIFRKRYAEVDNSKTTFVTVVETNLRENMTEGDKLYVNNINKSTGQFTVLAYGYSAIVNLSILSCYRRKYDLVKLPCAHVMAALHLKHRDEYDTSI</sequence>
<evidence type="ECO:0000313" key="2">
    <source>
        <dbReference type="EMBL" id="PHT49856.1"/>
    </source>
</evidence>
<feature type="domain" description="Zinc finger PMZ-type" evidence="1">
    <location>
        <begin position="162"/>
        <end position="189"/>
    </location>
</feature>
<comment type="caution">
    <text evidence="2">The sequence shown here is derived from an EMBL/GenBank/DDBJ whole genome shotgun (WGS) entry which is preliminary data.</text>
</comment>
<gene>
    <name evidence="2" type="ORF">CQW23_09603</name>
</gene>